<gene>
    <name evidence="1" type="ORF">LEA_11027</name>
</gene>
<organism evidence="1">
    <name type="scientific">human gut metagenome</name>
    <dbReference type="NCBI Taxonomy" id="408170"/>
    <lineage>
        <taxon>unclassified sequences</taxon>
        <taxon>metagenomes</taxon>
        <taxon>organismal metagenomes</taxon>
    </lineage>
</organism>
<evidence type="ECO:0000313" key="1">
    <source>
        <dbReference type="EMBL" id="EKC64048.1"/>
    </source>
</evidence>
<accession>K1T2G2</accession>
<protein>
    <submittedName>
        <fullName evidence="1">Radical SAM protein, family</fullName>
    </submittedName>
</protein>
<name>K1T2G2_9ZZZZ</name>
<proteinExistence type="predicted"/>
<feature type="non-terminal residue" evidence="1">
    <location>
        <position position="80"/>
    </location>
</feature>
<dbReference type="AlphaFoldDB" id="K1T2G2"/>
<sequence length="80" mass="8975">MNNTNPFIYSDDNKRYHTLNYYNKSSFNSKVFKAVIDAGFTCPNKDGTKGTGGCIYCMGGSGYFTEKSDGEIYDSVKRQL</sequence>
<dbReference type="EMBL" id="AJWY01007418">
    <property type="protein sequence ID" value="EKC64048.1"/>
    <property type="molecule type" value="Genomic_DNA"/>
</dbReference>
<comment type="caution">
    <text evidence="1">The sequence shown here is derived from an EMBL/GenBank/DDBJ whole genome shotgun (WGS) entry which is preliminary data.</text>
</comment>
<reference evidence="1" key="1">
    <citation type="journal article" date="2013" name="Environ. Microbiol.">
        <title>Microbiota from the distal guts of lean and obese adolescents exhibit partial functional redundancy besides clear differences in community structure.</title>
        <authorList>
            <person name="Ferrer M."/>
            <person name="Ruiz A."/>
            <person name="Lanza F."/>
            <person name="Haange S.B."/>
            <person name="Oberbach A."/>
            <person name="Till H."/>
            <person name="Bargiela R."/>
            <person name="Campoy C."/>
            <person name="Segura M.T."/>
            <person name="Richter M."/>
            <person name="von Bergen M."/>
            <person name="Seifert J."/>
            <person name="Suarez A."/>
        </authorList>
    </citation>
    <scope>NUCLEOTIDE SEQUENCE</scope>
</reference>